<evidence type="ECO:0000256" key="4">
    <source>
        <dbReference type="ARBA" id="ARBA00012033"/>
    </source>
</evidence>
<dbReference type="EC" id="1.3.8.7" evidence="4"/>
<comment type="pathway">
    <text evidence="2">Lipid metabolism; fatty acid beta-oxidation.</text>
</comment>
<evidence type="ECO:0000256" key="1">
    <source>
        <dbReference type="ARBA" id="ARBA00001974"/>
    </source>
</evidence>
<dbReference type="InterPro" id="IPR037069">
    <property type="entry name" value="AcylCoA_DH/ox_N_sf"/>
</dbReference>
<dbReference type="InterPro" id="IPR015396">
    <property type="entry name" value="FadE_C"/>
</dbReference>
<evidence type="ECO:0000256" key="3">
    <source>
        <dbReference type="ARBA" id="ARBA00009347"/>
    </source>
</evidence>
<comment type="cofactor">
    <cofactor evidence="1">
        <name>FAD</name>
        <dbReference type="ChEBI" id="CHEBI:57692"/>
    </cofactor>
</comment>
<dbReference type="Gene3D" id="1.20.140.10">
    <property type="entry name" value="Butyryl-CoA Dehydrogenase, subunit A, domain 3"/>
    <property type="match status" value="1"/>
</dbReference>
<keyword evidence="11" id="KW-0443">Lipid metabolism</keyword>
<keyword evidence="7" id="KW-0285">Flavoprotein</keyword>
<dbReference type="InterPro" id="IPR046373">
    <property type="entry name" value="Acyl-CoA_Oxase/DH_mid-dom_sf"/>
</dbReference>
<dbReference type="Gene3D" id="2.40.110.10">
    <property type="entry name" value="Butyryl-CoA Dehydrogenase, subunit A, domain 2"/>
    <property type="match status" value="1"/>
</dbReference>
<dbReference type="InterPro" id="IPR050741">
    <property type="entry name" value="Acyl-CoA_dehydrogenase"/>
</dbReference>
<evidence type="ECO:0000259" key="16">
    <source>
        <dbReference type="Pfam" id="PF02771"/>
    </source>
</evidence>
<keyword evidence="14" id="KW-0812">Transmembrane</keyword>
<name>Q2SDY3_HAHCH</name>
<dbReference type="PANTHER" id="PTHR48083">
    <property type="entry name" value="MEDIUM-CHAIN SPECIFIC ACYL-COA DEHYDROGENASE, MITOCHONDRIAL-RELATED"/>
    <property type="match status" value="1"/>
</dbReference>
<evidence type="ECO:0000256" key="14">
    <source>
        <dbReference type="SAM" id="Phobius"/>
    </source>
</evidence>
<dbReference type="Pfam" id="PF09317">
    <property type="entry name" value="ACDH_C"/>
    <property type="match status" value="1"/>
</dbReference>
<evidence type="ECO:0000256" key="7">
    <source>
        <dbReference type="ARBA" id="ARBA00022630"/>
    </source>
</evidence>
<keyword evidence="14" id="KW-1133">Transmembrane helix</keyword>
<evidence type="ECO:0000256" key="5">
    <source>
        <dbReference type="ARBA" id="ARBA00012040"/>
    </source>
</evidence>
<dbReference type="Gene3D" id="1.10.540.10">
    <property type="entry name" value="Acyl-CoA dehydrogenase/oxidase, N-terminal domain"/>
    <property type="match status" value="1"/>
</dbReference>
<dbReference type="GO" id="GO:0033539">
    <property type="term" value="P:fatty acid beta-oxidation using acyl-CoA dehydrogenase"/>
    <property type="evidence" value="ECO:0007669"/>
    <property type="project" value="InterPro"/>
</dbReference>
<sequence>MTVLLLLLAALALAYLGAGALSWTVLFTIAALAFSFTDPGFAGLLVVWGLFIAVAVLLNSSSIRRRYITAPILAWVGKTLPGISDTEKEAIEAGTVSWDGDLFTGMPDWNKLLAMGKPTLTKEDKAFIDGPVEQLCEMLNDWEITHQRYDLSSATWEFIKENGFFGMIIPKKYGGLELSALAHSTAVMKVATRSITGAVTVMVPNSLGPGELLLHYGTEEQKDYYLPRLAKGEEIPCFALTSPRAGSDAGAITDKGVVCKGEWEGKEVIGLRLSWNKRYITLAPVATVLGLAFKVYDPDHLIGDEVERGVSCALIPTSTPGVQTGARHLPLNTVFMNGPTWGEDVFIPMDFLIGGEKYIGKGWAMLMNCLSVGRAISLPALSAGAGKLSCLTSGAYARIREQFNLPVGYFEGVQEALARIGGLTYLMDSARVMTAGLLDNHEKPAVPSAILKYHNTEKMRAVVGAAMDVHAGRGVIKGPRNYIARVYQAIPISITVEGANILTRSLMIFGQGAIRAHPYLLQEMEAAQNPNKEKALDEFDHIFFKHIRRNLQLTARSLVLGLTGSSLASAPEMARETRTYFRHMSRLAAAFGLVSDVTLATLGGELKRREMISGRLGDCLSYLYLGSSVLKRFHDDGCPKSDLPLMHWAMHYCQSEIQNALHEVLRNYPVKALGVLLRPLVFPLGRHYERPDDATCREIAEMLLQPSDARDRLVDGVYRNTRPDDPVGRIENAFLKKVGVANVEKRLKKAVKAGDIHDEDLHTMLEAAVNKKILTTDEAERYREAEEAVDDAIQVDHFNPGELPITQSD</sequence>
<dbReference type="GO" id="GO:0004466">
    <property type="term" value="F:long-chain fatty acyl-CoA dehydrogenase activity"/>
    <property type="evidence" value="ECO:0007669"/>
    <property type="project" value="UniProtKB-EC"/>
</dbReference>
<dbReference type="GO" id="GO:0070991">
    <property type="term" value="F:medium-chain fatty acyl-CoA dehydrogenase activity"/>
    <property type="evidence" value="ECO:0007669"/>
    <property type="project" value="UniProtKB-EC"/>
</dbReference>
<dbReference type="GO" id="GO:0050660">
    <property type="term" value="F:flavin adenine dinucleotide binding"/>
    <property type="evidence" value="ECO:0007669"/>
    <property type="project" value="InterPro"/>
</dbReference>
<dbReference type="SUPFAM" id="SSF47203">
    <property type="entry name" value="Acyl-CoA dehydrogenase C-terminal domain-like"/>
    <property type="match status" value="1"/>
</dbReference>
<reference evidence="18 19" key="1">
    <citation type="journal article" date="2005" name="Nucleic Acids Res.">
        <title>Genomic blueprint of Hahella chejuensis, a marine microbe producing an algicidal agent.</title>
        <authorList>
            <person name="Jeong H."/>
            <person name="Yim J.H."/>
            <person name="Lee C."/>
            <person name="Choi S.-H."/>
            <person name="Park Y.K."/>
            <person name="Yoon S.H."/>
            <person name="Hur C.-G."/>
            <person name="Kang H.-Y."/>
            <person name="Kim D."/>
            <person name="Lee H.H."/>
            <person name="Park K.H."/>
            <person name="Park S.-H."/>
            <person name="Park H.-S."/>
            <person name="Lee H.K."/>
            <person name="Oh T.K."/>
            <person name="Kim J.F."/>
        </authorList>
    </citation>
    <scope>NUCLEOTIDE SEQUENCE [LARGE SCALE GENOMIC DNA]</scope>
    <source>
        <strain evidence="18 19">KCTC 2396</strain>
    </source>
</reference>
<dbReference type="SUPFAM" id="SSF56645">
    <property type="entry name" value="Acyl-CoA dehydrogenase NM domain-like"/>
    <property type="match status" value="1"/>
</dbReference>
<evidence type="ECO:0000256" key="12">
    <source>
        <dbReference type="ARBA" id="ARBA00047882"/>
    </source>
</evidence>
<dbReference type="Proteomes" id="UP000000238">
    <property type="component" value="Chromosome"/>
</dbReference>
<dbReference type="EMBL" id="CP000155">
    <property type="protein sequence ID" value="ABC31141.1"/>
    <property type="molecule type" value="Genomic_DNA"/>
</dbReference>
<dbReference type="PANTHER" id="PTHR48083:SF33">
    <property type="entry name" value="ACYL-COENZYME A DEHYDROGENASE"/>
    <property type="match status" value="1"/>
</dbReference>
<dbReference type="InterPro" id="IPR009100">
    <property type="entry name" value="AcylCoA_DH/oxidase_NM_dom_sf"/>
</dbReference>
<dbReference type="NCBIfam" id="NF009586">
    <property type="entry name" value="PRK13026.1"/>
    <property type="match status" value="1"/>
</dbReference>
<dbReference type="UniPathway" id="UPA00659"/>
<evidence type="ECO:0000256" key="11">
    <source>
        <dbReference type="ARBA" id="ARBA00023098"/>
    </source>
</evidence>
<dbReference type="RefSeq" id="WP_011398208.1">
    <property type="nucleotide sequence ID" value="NC_007645.1"/>
</dbReference>
<feature type="transmembrane region" description="Helical" evidence="14">
    <location>
        <begin position="41"/>
        <end position="58"/>
    </location>
</feature>
<dbReference type="InterPro" id="IPR009075">
    <property type="entry name" value="AcylCo_DH/oxidase_C"/>
</dbReference>
<keyword evidence="14" id="KW-0472">Membrane</keyword>
<dbReference type="HOGENOM" id="CLU_012192_0_0_6"/>
<dbReference type="InterPro" id="IPR036250">
    <property type="entry name" value="AcylCo_DH-like_C"/>
</dbReference>
<dbReference type="STRING" id="349521.HCH_04437"/>
<accession>Q2SDY3</accession>
<evidence type="ECO:0000313" key="19">
    <source>
        <dbReference type="Proteomes" id="UP000000238"/>
    </source>
</evidence>
<dbReference type="GO" id="GO:0005737">
    <property type="term" value="C:cytoplasm"/>
    <property type="evidence" value="ECO:0007669"/>
    <property type="project" value="TreeGrafter"/>
</dbReference>
<dbReference type="NCBIfam" id="NF007000">
    <property type="entry name" value="PRK09463.1"/>
    <property type="match status" value="1"/>
</dbReference>
<comment type="catalytic activity">
    <reaction evidence="13">
        <text>a long-chain 2,3-saturated fatty acyl-CoA + oxidized [electron-transfer flavoprotein] + H(+) = a long-chain (2E)-enoyl-CoA + reduced [electron-transfer flavoprotein]</text>
        <dbReference type="Rhea" id="RHEA:17721"/>
        <dbReference type="Rhea" id="RHEA-COMP:10685"/>
        <dbReference type="Rhea" id="RHEA-COMP:10686"/>
        <dbReference type="ChEBI" id="CHEBI:15378"/>
        <dbReference type="ChEBI" id="CHEBI:57692"/>
        <dbReference type="ChEBI" id="CHEBI:58307"/>
        <dbReference type="ChEBI" id="CHEBI:83721"/>
        <dbReference type="ChEBI" id="CHEBI:83727"/>
        <dbReference type="EC" id="1.3.8.8"/>
    </reaction>
</comment>
<dbReference type="FunFam" id="1.20.140.10:FF:000009">
    <property type="entry name" value="Acyl-CoA dehydrogenase"/>
    <property type="match status" value="1"/>
</dbReference>
<dbReference type="OrthoDB" id="9802447at2"/>
<dbReference type="Pfam" id="PF02771">
    <property type="entry name" value="Acyl-CoA_dh_N"/>
    <property type="match status" value="1"/>
</dbReference>
<organism evidence="18 19">
    <name type="scientific">Hahella chejuensis (strain KCTC 2396)</name>
    <dbReference type="NCBI Taxonomy" id="349521"/>
    <lineage>
        <taxon>Bacteria</taxon>
        <taxon>Pseudomonadati</taxon>
        <taxon>Pseudomonadota</taxon>
        <taxon>Gammaproteobacteria</taxon>
        <taxon>Oceanospirillales</taxon>
        <taxon>Hahellaceae</taxon>
        <taxon>Hahella</taxon>
    </lineage>
</organism>
<dbReference type="InterPro" id="IPR013786">
    <property type="entry name" value="AcylCoA_DH/ox_N"/>
</dbReference>
<comment type="similarity">
    <text evidence="3">Belongs to the acyl-CoA dehydrogenase family.</text>
</comment>
<evidence type="ECO:0000256" key="13">
    <source>
        <dbReference type="ARBA" id="ARBA00049247"/>
    </source>
</evidence>
<evidence type="ECO:0000256" key="6">
    <source>
        <dbReference type="ARBA" id="ARBA00020144"/>
    </source>
</evidence>
<dbReference type="KEGG" id="hch:HCH_04437"/>
<evidence type="ECO:0000259" key="17">
    <source>
        <dbReference type="Pfam" id="PF09317"/>
    </source>
</evidence>
<protein>
    <recommendedName>
        <fullName evidence="6">Acyl-coenzyme A dehydrogenase</fullName>
        <ecNumber evidence="4">1.3.8.7</ecNumber>
        <ecNumber evidence="5">1.3.8.8</ecNumber>
    </recommendedName>
</protein>
<dbReference type="FunFam" id="2.40.110.10:FF:000010">
    <property type="entry name" value="Acyl-CoA dehydrogenase"/>
    <property type="match status" value="1"/>
</dbReference>
<proteinExistence type="inferred from homology"/>
<keyword evidence="10" id="KW-0560">Oxidoreductase</keyword>
<comment type="catalytic activity">
    <reaction evidence="12">
        <text>a medium-chain 2,3-saturated fatty acyl-CoA + oxidized [electron-transfer flavoprotein] + H(+) = a medium-chain (2E)-enoyl-CoA + reduced [electron-transfer flavoprotein]</text>
        <dbReference type="Rhea" id="RHEA:14477"/>
        <dbReference type="Rhea" id="RHEA-COMP:10685"/>
        <dbReference type="Rhea" id="RHEA-COMP:10686"/>
        <dbReference type="ChEBI" id="CHEBI:15378"/>
        <dbReference type="ChEBI" id="CHEBI:57692"/>
        <dbReference type="ChEBI" id="CHEBI:58307"/>
        <dbReference type="ChEBI" id="CHEBI:83723"/>
        <dbReference type="ChEBI" id="CHEBI:83726"/>
        <dbReference type="EC" id="1.3.8.7"/>
    </reaction>
</comment>
<dbReference type="Pfam" id="PF00441">
    <property type="entry name" value="Acyl-CoA_dh_1"/>
    <property type="match status" value="1"/>
</dbReference>
<keyword evidence="19" id="KW-1185">Reference proteome</keyword>
<feature type="domain" description="Acyl-CoA dehydrogenase/oxidase C-terminal" evidence="15">
    <location>
        <begin position="360"/>
        <end position="503"/>
    </location>
</feature>
<evidence type="ECO:0000256" key="8">
    <source>
        <dbReference type="ARBA" id="ARBA00022827"/>
    </source>
</evidence>
<keyword evidence="8" id="KW-0274">FAD</keyword>
<evidence type="ECO:0000256" key="9">
    <source>
        <dbReference type="ARBA" id="ARBA00022832"/>
    </source>
</evidence>
<evidence type="ECO:0000313" key="18">
    <source>
        <dbReference type="EMBL" id="ABC31141.1"/>
    </source>
</evidence>
<dbReference type="EC" id="1.3.8.8" evidence="5"/>
<keyword evidence="9" id="KW-0276">Fatty acid metabolism</keyword>
<dbReference type="eggNOG" id="COG1960">
    <property type="taxonomic scope" value="Bacteria"/>
</dbReference>
<feature type="domain" description="Acyl-CoA dehydrogenase/oxidase N-terminal" evidence="16">
    <location>
        <begin position="138"/>
        <end position="233"/>
    </location>
</feature>
<dbReference type="AlphaFoldDB" id="Q2SDY3"/>
<dbReference type="FunFam" id="1.10.540.10:FF:000004">
    <property type="entry name" value="Acyl-CoA dehydrogenase"/>
    <property type="match status" value="1"/>
</dbReference>
<gene>
    <name evidence="18" type="ordered locus">HCH_04437</name>
</gene>
<evidence type="ECO:0000259" key="15">
    <source>
        <dbReference type="Pfam" id="PF00441"/>
    </source>
</evidence>
<evidence type="ECO:0000256" key="10">
    <source>
        <dbReference type="ARBA" id="ARBA00023002"/>
    </source>
</evidence>
<evidence type="ECO:0000256" key="2">
    <source>
        <dbReference type="ARBA" id="ARBA00005005"/>
    </source>
</evidence>
<feature type="domain" description="Acyl-CoA dehydrogenase C-terminal bacterial-type" evidence="17">
    <location>
        <begin position="514"/>
        <end position="798"/>
    </location>
</feature>